<gene>
    <name evidence="2" type="ORF">F3087_09515</name>
</gene>
<sequence length="146" mass="16376">MSEEYRSDGIDEHRADDHPPRRTRKILVMLGVILFSTAMLGTVLPVAIWPGEAKLTAPLFCHAPYTEPIVVSDTFHDSDGQSTNFSMYCVGDRGQYTEVGFLRPWLALWALHSAVVIALVIMGGLWGRWKHTHADEPQRLAESTEL</sequence>
<dbReference type="OrthoDB" id="4485260at2"/>
<dbReference type="Proteomes" id="UP000323876">
    <property type="component" value="Unassembled WGS sequence"/>
</dbReference>
<dbReference type="RefSeq" id="WP_150401463.1">
    <property type="nucleotide sequence ID" value="NZ_VXLC01000003.1"/>
</dbReference>
<accession>A0A5N0EKD7</accession>
<dbReference type="EMBL" id="VXLC01000003">
    <property type="protein sequence ID" value="KAA8889189.1"/>
    <property type="molecule type" value="Genomic_DNA"/>
</dbReference>
<feature type="transmembrane region" description="Helical" evidence="1">
    <location>
        <begin position="106"/>
        <end position="126"/>
    </location>
</feature>
<keyword evidence="3" id="KW-1185">Reference proteome</keyword>
<evidence type="ECO:0000313" key="3">
    <source>
        <dbReference type="Proteomes" id="UP000323876"/>
    </source>
</evidence>
<keyword evidence="1" id="KW-0472">Membrane</keyword>
<keyword evidence="1" id="KW-1133">Transmembrane helix</keyword>
<protein>
    <submittedName>
        <fullName evidence="2">Uncharacterized protein</fullName>
    </submittedName>
</protein>
<feature type="transmembrane region" description="Helical" evidence="1">
    <location>
        <begin position="26"/>
        <end position="49"/>
    </location>
</feature>
<organism evidence="2 3">
    <name type="scientific">Nocardia colli</name>
    <dbReference type="NCBI Taxonomy" id="2545717"/>
    <lineage>
        <taxon>Bacteria</taxon>
        <taxon>Bacillati</taxon>
        <taxon>Actinomycetota</taxon>
        <taxon>Actinomycetes</taxon>
        <taxon>Mycobacteriales</taxon>
        <taxon>Nocardiaceae</taxon>
        <taxon>Nocardia</taxon>
    </lineage>
</organism>
<proteinExistence type="predicted"/>
<evidence type="ECO:0000256" key="1">
    <source>
        <dbReference type="SAM" id="Phobius"/>
    </source>
</evidence>
<evidence type="ECO:0000313" key="2">
    <source>
        <dbReference type="EMBL" id="KAA8889189.1"/>
    </source>
</evidence>
<keyword evidence="1" id="KW-0812">Transmembrane</keyword>
<dbReference type="AlphaFoldDB" id="A0A5N0EKD7"/>
<comment type="caution">
    <text evidence="2">The sequence shown here is derived from an EMBL/GenBank/DDBJ whole genome shotgun (WGS) entry which is preliminary data.</text>
</comment>
<name>A0A5N0EKD7_9NOCA</name>
<reference evidence="2 3" key="1">
    <citation type="submission" date="2019-09" db="EMBL/GenBank/DDBJ databases">
        <authorList>
            <person name="Wang X."/>
        </authorList>
    </citation>
    <scope>NUCLEOTIDE SEQUENCE [LARGE SCALE GENOMIC DNA]</scope>
    <source>
        <strain evidence="2 3">CICC 11023</strain>
    </source>
</reference>